<evidence type="ECO:0000313" key="2">
    <source>
        <dbReference type="EMBL" id="MDX8153363.1"/>
    </source>
</evidence>
<dbReference type="EMBL" id="JAXAVX010000013">
    <property type="protein sequence ID" value="MDX8153363.1"/>
    <property type="molecule type" value="Genomic_DNA"/>
</dbReference>
<reference evidence="2 3" key="1">
    <citation type="submission" date="2023-11" db="EMBL/GenBank/DDBJ databases">
        <authorList>
            <person name="Xu M."/>
            <person name="Jiang T."/>
        </authorList>
    </citation>
    <scope>NUCLEOTIDE SEQUENCE [LARGE SCALE GENOMIC DNA]</scope>
    <source>
        <strain evidence="2 3">SD</strain>
    </source>
</reference>
<keyword evidence="3" id="KW-1185">Reference proteome</keyword>
<protein>
    <recommendedName>
        <fullName evidence="1">DUF8175 domain-containing protein</fullName>
    </recommendedName>
</protein>
<dbReference type="InterPro" id="IPR058488">
    <property type="entry name" value="DUF8175"/>
</dbReference>
<accession>A0ABU4VR52</accession>
<evidence type="ECO:0000313" key="3">
    <source>
        <dbReference type="Proteomes" id="UP001277761"/>
    </source>
</evidence>
<name>A0ABU4VR52_9ACTN</name>
<dbReference type="Pfam" id="PF26526">
    <property type="entry name" value="DUF8175"/>
    <property type="match status" value="1"/>
</dbReference>
<organism evidence="2 3">
    <name type="scientific">Patulibacter brassicae</name>
    <dbReference type="NCBI Taxonomy" id="1705717"/>
    <lineage>
        <taxon>Bacteria</taxon>
        <taxon>Bacillati</taxon>
        <taxon>Actinomycetota</taxon>
        <taxon>Thermoleophilia</taxon>
        <taxon>Solirubrobacterales</taxon>
        <taxon>Patulibacteraceae</taxon>
        <taxon>Patulibacter</taxon>
    </lineage>
</organism>
<evidence type="ECO:0000259" key="1">
    <source>
        <dbReference type="Pfam" id="PF26526"/>
    </source>
</evidence>
<sequence>MVLRILLVLVAAGALVAIGRLTASDHHPVRFVAGVPVGYPRSETGARAAAATYATTRAQAILLEPAARRHVLDAIAIPAFARTADREDQARDLAPLAGQEQARYLVAALGTTVDAFTQDRARVTVWLLQALASDRAVGSFLTQTVELEWVDGDWRLAGQADSRVQAVPEITQAPRHADSRRLAARLQAPTYGRP</sequence>
<proteinExistence type="predicted"/>
<comment type="caution">
    <text evidence="2">The sequence shown here is derived from an EMBL/GenBank/DDBJ whole genome shotgun (WGS) entry which is preliminary data.</text>
</comment>
<dbReference type="Proteomes" id="UP001277761">
    <property type="component" value="Unassembled WGS sequence"/>
</dbReference>
<feature type="domain" description="DUF8175" evidence="1">
    <location>
        <begin position="28"/>
        <end position="167"/>
    </location>
</feature>
<gene>
    <name evidence="2" type="ORF">SK069_17325</name>
</gene>